<keyword evidence="3" id="KW-1185">Reference proteome</keyword>
<feature type="transmembrane region" description="Helical" evidence="1">
    <location>
        <begin position="58"/>
        <end position="77"/>
    </location>
</feature>
<evidence type="ECO:0000313" key="3">
    <source>
        <dbReference type="Proteomes" id="UP000294309"/>
    </source>
</evidence>
<dbReference type="EMBL" id="CP038013">
    <property type="protein sequence ID" value="QBQ07934.1"/>
    <property type="molecule type" value="Genomic_DNA"/>
</dbReference>
<name>A0A4P7AHM7_9MOLU</name>
<accession>A0A4P7AHM7</accession>
<protein>
    <submittedName>
        <fullName evidence="2">ABC transporter permease</fullName>
    </submittedName>
</protein>
<keyword evidence="1" id="KW-0472">Membrane</keyword>
<gene>
    <name evidence="2" type="ORF">SGLAD_v1c07350</name>
</gene>
<proteinExistence type="predicted"/>
<feature type="transmembrane region" description="Helical" evidence="1">
    <location>
        <begin position="178"/>
        <end position="196"/>
    </location>
</feature>
<sequence>MEKVLVKLDQRNRIKVFFKLYRLSTKTYLRSPINVFLGIFLFYFITLIWLLFRSTDPFILASATGAIVVRNAIHMLYRNLHIHRETGFSTKIEFLPVSPFLVLFANILANFVIVFFACFGLILITYFSFEHQKELISGVNWAMYLSSILLLYVLMVTMCYIMYLYIKDPMVSMILANIIYIFSWYFLGCAYPYYIINRYEWLNYIMYSFPPRYMMNVMQAGWVNAPDLNYIDNFNTEALNYSVKWNLGGNLAIPYFVTIGMILFLGALLSINFLVKHRRRTKDGYGASLILKLSNRYIRDIKRSSSLENLQELRNNHLKEMGYSNDNLTYDKINKWQVKDKKHNKPKHK</sequence>
<evidence type="ECO:0000313" key="2">
    <source>
        <dbReference type="EMBL" id="QBQ07934.1"/>
    </source>
</evidence>
<dbReference type="AlphaFoldDB" id="A0A4P7AHM7"/>
<dbReference type="RefSeq" id="WP_134297728.1">
    <property type="nucleotide sequence ID" value="NZ_CP038013.1"/>
</dbReference>
<feature type="transmembrane region" description="Helical" evidence="1">
    <location>
        <begin position="33"/>
        <end position="52"/>
    </location>
</feature>
<evidence type="ECO:0000256" key="1">
    <source>
        <dbReference type="SAM" id="Phobius"/>
    </source>
</evidence>
<dbReference type="Proteomes" id="UP000294309">
    <property type="component" value="Chromosome"/>
</dbReference>
<feature type="transmembrane region" description="Helical" evidence="1">
    <location>
        <begin position="98"/>
        <end position="129"/>
    </location>
</feature>
<feature type="transmembrane region" description="Helical" evidence="1">
    <location>
        <begin position="252"/>
        <end position="275"/>
    </location>
</feature>
<dbReference type="OrthoDB" id="391926at2"/>
<feature type="transmembrane region" description="Helical" evidence="1">
    <location>
        <begin position="141"/>
        <end position="166"/>
    </location>
</feature>
<reference evidence="2 3" key="1">
    <citation type="submission" date="2019-03" db="EMBL/GenBank/DDBJ databases">
        <title>Complete genome sequence of Spiroplasma gladiatoris TG-1 (DSM 22552).</title>
        <authorList>
            <person name="Lin Y.-C."/>
            <person name="Chou L."/>
            <person name="Kuo C.-H."/>
        </authorList>
    </citation>
    <scope>NUCLEOTIDE SEQUENCE [LARGE SCALE GENOMIC DNA]</scope>
    <source>
        <strain evidence="2 3">TG-1</strain>
    </source>
</reference>
<organism evidence="2 3">
    <name type="scientific">Spiroplasma gladiatoris</name>
    <dbReference type="NCBI Taxonomy" id="2143"/>
    <lineage>
        <taxon>Bacteria</taxon>
        <taxon>Bacillati</taxon>
        <taxon>Mycoplasmatota</taxon>
        <taxon>Mollicutes</taxon>
        <taxon>Entomoplasmatales</taxon>
        <taxon>Spiroplasmataceae</taxon>
        <taxon>Spiroplasma</taxon>
    </lineage>
</organism>
<keyword evidence="1" id="KW-0812">Transmembrane</keyword>
<dbReference type="KEGG" id="sgq:SGLAD_v1c07350"/>
<keyword evidence="1" id="KW-1133">Transmembrane helix</keyword>